<evidence type="ECO:0000313" key="1">
    <source>
        <dbReference type="EMBL" id="EGO54631.1"/>
    </source>
</evidence>
<dbReference type="KEGG" id="nte:NEUTE1DRAFT104078"/>
<reference evidence="2" key="1">
    <citation type="journal article" date="2011" name="Genetics">
        <title>Massive changes in genome architecture accompany the transition to self-fertility in the filamentous fungus Neurospora tetrasperma.</title>
        <authorList>
            <person name="Ellison C.E."/>
            <person name="Stajich J.E."/>
            <person name="Jacobson D.J."/>
            <person name="Natvig D.O."/>
            <person name="Lapidus A."/>
            <person name="Foster B."/>
            <person name="Aerts A."/>
            <person name="Riley R."/>
            <person name="Lindquist E.A."/>
            <person name="Grigoriev I.V."/>
            <person name="Taylor J.W."/>
        </authorList>
    </citation>
    <scope>NUCLEOTIDE SEQUENCE [LARGE SCALE GENOMIC DNA]</scope>
    <source>
        <strain evidence="2">FGSC 2508 / P0657</strain>
    </source>
</reference>
<organism evidence="1 2">
    <name type="scientific">Neurospora tetrasperma (strain FGSC 2508 / ATCC MYA-4615 / P0657)</name>
    <dbReference type="NCBI Taxonomy" id="510951"/>
    <lineage>
        <taxon>Eukaryota</taxon>
        <taxon>Fungi</taxon>
        <taxon>Dikarya</taxon>
        <taxon>Ascomycota</taxon>
        <taxon>Pezizomycotina</taxon>
        <taxon>Sordariomycetes</taxon>
        <taxon>Sordariomycetidae</taxon>
        <taxon>Sordariales</taxon>
        <taxon>Sordariaceae</taxon>
        <taxon>Neurospora</taxon>
    </lineage>
</organism>
<dbReference type="RefSeq" id="XP_009854572.1">
    <property type="nucleotide sequence ID" value="XM_009856270.1"/>
</dbReference>
<keyword evidence="2" id="KW-1185">Reference proteome</keyword>
<proteinExistence type="predicted"/>
<dbReference type="GeneID" id="20822078"/>
<accession>F8MV06</accession>
<evidence type="ECO:0000313" key="2">
    <source>
        <dbReference type="Proteomes" id="UP000008065"/>
    </source>
</evidence>
<gene>
    <name evidence="1" type="ORF">NEUTE1DRAFT_104078</name>
</gene>
<dbReference type="Proteomes" id="UP000008065">
    <property type="component" value="Unassembled WGS sequence"/>
</dbReference>
<name>F8MV06_NEUT8</name>
<protein>
    <submittedName>
        <fullName evidence="1">Uncharacterized protein</fullName>
    </submittedName>
</protein>
<dbReference type="EMBL" id="GL891307">
    <property type="protein sequence ID" value="EGO54631.1"/>
    <property type="molecule type" value="Genomic_DNA"/>
</dbReference>
<sequence>MKKKYRCNYMKCLRHQEAFARGAGLVADTCEERRDERVVALQQASFEESKDQAAWVGVPYMFNTLRDTEEAVRQSMMSENNNERNQGAR</sequence>
<dbReference type="OrthoDB" id="4579585at2759"/>
<dbReference type="AlphaFoldDB" id="F8MV06"/>
<dbReference type="HOGENOM" id="CLU_2558824_0_0_1"/>
<dbReference type="VEuPathDB" id="FungiDB:NEUTE1DRAFT_104078"/>